<protein>
    <submittedName>
        <fullName evidence="3">Uncharacterized protein</fullName>
    </submittedName>
</protein>
<feature type="transmembrane region" description="Helical" evidence="2">
    <location>
        <begin position="7"/>
        <end position="27"/>
    </location>
</feature>
<name>A0A170XSZ3_TRIIF</name>
<keyword evidence="2" id="KW-0472">Membrane</keyword>
<feature type="region of interest" description="Disordered" evidence="1">
    <location>
        <begin position="35"/>
        <end position="54"/>
    </location>
</feature>
<organism evidence="3">
    <name type="scientific">Triatoma infestans</name>
    <name type="common">Assassin bug</name>
    <dbReference type="NCBI Taxonomy" id="30076"/>
    <lineage>
        <taxon>Eukaryota</taxon>
        <taxon>Metazoa</taxon>
        <taxon>Ecdysozoa</taxon>
        <taxon>Arthropoda</taxon>
        <taxon>Hexapoda</taxon>
        <taxon>Insecta</taxon>
        <taxon>Pterygota</taxon>
        <taxon>Neoptera</taxon>
        <taxon>Paraneoptera</taxon>
        <taxon>Hemiptera</taxon>
        <taxon>Heteroptera</taxon>
        <taxon>Panheteroptera</taxon>
        <taxon>Cimicomorpha</taxon>
        <taxon>Reduviidae</taxon>
        <taxon>Triatominae</taxon>
        <taxon>Triatoma</taxon>
    </lineage>
</organism>
<dbReference type="EMBL" id="GEMB01004073">
    <property type="protein sequence ID" value="JAR99189.1"/>
    <property type="molecule type" value="Transcribed_RNA"/>
</dbReference>
<keyword evidence="2" id="KW-1133">Transmembrane helix</keyword>
<keyword evidence="2" id="KW-0812">Transmembrane</keyword>
<reference evidence="3" key="1">
    <citation type="submission" date="2016-04" db="EMBL/GenBank/DDBJ databases">
        <authorList>
            <person name="Calderon-Fernandez G.M.Sr."/>
        </authorList>
    </citation>
    <scope>NUCLEOTIDE SEQUENCE</scope>
    <source>
        <strain evidence="3">Int1</strain>
        <tissue evidence="3">Integument</tissue>
    </source>
</reference>
<evidence type="ECO:0000313" key="3">
    <source>
        <dbReference type="EMBL" id="JAR99189.1"/>
    </source>
</evidence>
<sequence>MNSLFKVLFNLPSPYLFAIGLGVIFRVTRSLPRTLGCTPKQPDSREKVSENGQPPYGPITLYGQWPLSSWTLTGRPVLEKTLPNATFHEAKMTCSSAMPYSRFIRHY</sequence>
<evidence type="ECO:0000256" key="1">
    <source>
        <dbReference type="SAM" id="MobiDB-lite"/>
    </source>
</evidence>
<evidence type="ECO:0000256" key="2">
    <source>
        <dbReference type="SAM" id="Phobius"/>
    </source>
</evidence>
<accession>A0A170XSZ3</accession>
<reference evidence="3" key="2">
    <citation type="journal article" date="2017" name="J. Med. Entomol.">
        <title>Transcriptome Analysis of the Triatoma infestans (Hemiptera: Reduviidae) Integument.</title>
        <authorList>
            <person name="Calderon-Fernandez G.M."/>
            <person name="Moriconi D.E."/>
            <person name="Dulbecco A.B."/>
            <person name="Juarez M.P."/>
        </authorList>
    </citation>
    <scope>NUCLEOTIDE SEQUENCE</scope>
    <source>
        <strain evidence="3">Int1</strain>
        <tissue evidence="3">Integument</tissue>
    </source>
</reference>
<dbReference type="AlphaFoldDB" id="A0A170XSZ3"/>
<proteinExistence type="predicted"/>